<dbReference type="InterPro" id="IPR050249">
    <property type="entry name" value="Pseudomonas-type_ThrB"/>
</dbReference>
<comment type="similarity">
    <text evidence="1">Belongs to the pseudomonas-type ThrB family.</text>
</comment>
<dbReference type="Pfam" id="PF01636">
    <property type="entry name" value="APH"/>
    <property type="match status" value="1"/>
</dbReference>
<sequence length="343" mass="38584">MGQAFNESARTTRLKWLRSAAFETLEHYAIPVHRMRLLQYEDNAVYLVEGDGARHVLRMSVHEGRSPQEQASELAWMDSLISGKAVIAPKPVPTRSTGMVTSLTLPRWPEPVTSVVFEWIPGRSSPASLSASAAEQLGRITANLHGHAMRYRPAVDFVRPDWGYAEIFEGGAALTDPVACDRLSTTEEALLLHVCRTVRERLPERTHHEWGLIHADLHRGNLVATPNDDVAVIDFDDCGYGYYMLDVATVLSSFLRTCDPEEYPKFAERYVHGYRSVREFPPSMERLSEFLVMRDMIILNFVMSSRNEAVLGWGPNRAKGILNIMQGYLDSGRYPGHLDLAAL</sequence>
<dbReference type="RefSeq" id="WP_242331782.1">
    <property type="nucleotide sequence ID" value="NZ_CP071872.1"/>
</dbReference>
<feature type="domain" description="Aminoglycoside phosphotransferase" evidence="2">
    <location>
        <begin position="42"/>
        <end position="280"/>
    </location>
</feature>
<keyword evidence="4" id="KW-1185">Reference proteome</keyword>
<organism evidence="3 4">
    <name type="scientific">Streptomyces formicae</name>
    <dbReference type="NCBI Taxonomy" id="1616117"/>
    <lineage>
        <taxon>Bacteria</taxon>
        <taxon>Bacillati</taxon>
        <taxon>Actinomycetota</taxon>
        <taxon>Actinomycetes</taxon>
        <taxon>Kitasatosporales</taxon>
        <taxon>Streptomycetaceae</taxon>
        <taxon>Streptomyces</taxon>
    </lineage>
</organism>
<dbReference type="EMBL" id="CP071872">
    <property type="protein sequence ID" value="UNM13064.1"/>
    <property type="molecule type" value="Genomic_DNA"/>
</dbReference>
<dbReference type="PANTHER" id="PTHR21064">
    <property type="entry name" value="AMINOGLYCOSIDE PHOSPHOTRANSFERASE DOMAIN-CONTAINING PROTEIN-RELATED"/>
    <property type="match status" value="1"/>
</dbReference>
<name>A0ABY3WKD0_9ACTN</name>
<protein>
    <submittedName>
        <fullName evidence="3">Phosphotransferase</fullName>
    </submittedName>
</protein>
<evidence type="ECO:0000313" key="3">
    <source>
        <dbReference type="EMBL" id="UNM13064.1"/>
    </source>
</evidence>
<evidence type="ECO:0000259" key="2">
    <source>
        <dbReference type="Pfam" id="PF01636"/>
    </source>
</evidence>
<evidence type="ECO:0000256" key="1">
    <source>
        <dbReference type="ARBA" id="ARBA00038240"/>
    </source>
</evidence>
<accession>A0ABY3WKD0</accession>
<reference evidence="3 4" key="1">
    <citation type="submission" date="2021-03" db="EMBL/GenBank/DDBJ databases">
        <title>Complete genome of Streptomyces formicae strain 1H-GS9 (DSM 100524).</title>
        <authorList>
            <person name="Atanasov K.E."/>
            <person name="Altabella T."/>
            <person name="Ferrer A."/>
        </authorList>
    </citation>
    <scope>NUCLEOTIDE SEQUENCE [LARGE SCALE GENOMIC DNA]</scope>
    <source>
        <strain evidence="3 4">1H-GS9</strain>
    </source>
</reference>
<evidence type="ECO:0000313" key="4">
    <source>
        <dbReference type="Proteomes" id="UP000828924"/>
    </source>
</evidence>
<dbReference type="InterPro" id="IPR011009">
    <property type="entry name" value="Kinase-like_dom_sf"/>
</dbReference>
<dbReference type="Gene3D" id="3.90.1200.10">
    <property type="match status" value="1"/>
</dbReference>
<dbReference type="PANTHER" id="PTHR21064:SF6">
    <property type="entry name" value="AMINOGLYCOSIDE PHOSPHOTRANSFERASE DOMAIN-CONTAINING PROTEIN"/>
    <property type="match status" value="1"/>
</dbReference>
<gene>
    <name evidence="3" type="ORF">J4032_17530</name>
</gene>
<dbReference type="Proteomes" id="UP000828924">
    <property type="component" value="Chromosome"/>
</dbReference>
<dbReference type="SUPFAM" id="SSF56112">
    <property type="entry name" value="Protein kinase-like (PK-like)"/>
    <property type="match status" value="1"/>
</dbReference>
<proteinExistence type="inferred from homology"/>
<dbReference type="InterPro" id="IPR002575">
    <property type="entry name" value="Aminoglycoside_PTrfase"/>
</dbReference>